<dbReference type="SUPFAM" id="SSF51556">
    <property type="entry name" value="Metallo-dependent hydrolases"/>
    <property type="match status" value="1"/>
</dbReference>
<keyword evidence="4" id="KW-1185">Reference proteome</keyword>
<keyword evidence="3" id="KW-0378">Hydrolase</keyword>
<dbReference type="PANTHER" id="PTHR22642:SF2">
    <property type="entry name" value="PROTEIN LONG AFTER FAR-RED 3"/>
    <property type="match status" value="1"/>
</dbReference>
<evidence type="ECO:0000313" key="4">
    <source>
        <dbReference type="Proteomes" id="UP000032545"/>
    </source>
</evidence>
<comment type="caution">
    <text evidence="3">The sequence shown here is derived from an EMBL/GenBank/DDBJ whole genome shotgun (WGS) entry which is preliminary data.</text>
</comment>
<proteinExistence type="predicted"/>
<protein>
    <submittedName>
        <fullName evidence="3">Putative TIM-barrel fold metal-dependent hydrolase</fullName>
    </submittedName>
</protein>
<dbReference type="Pfam" id="PF07969">
    <property type="entry name" value="Amidohydro_3"/>
    <property type="match status" value="1"/>
</dbReference>
<evidence type="ECO:0000259" key="2">
    <source>
        <dbReference type="Pfam" id="PF07969"/>
    </source>
</evidence>
<feature type="domain" description="Amidohydrolase 3" evidence="2">
    <location>
        <begin position="133"/>
        <end position="608"/>
    </location>
</feature>
<organism evidence="3 4">
    <name type="scientific">Frankia torreyi</name>
    <dbReference type="NCBI Taxonomy" id="1856"/>
    <lineage>
        <taxon>Bacteria</taxon>
        <taxon>Bacillati</taxon>
        <taxon>Actinomycetota</taxon>
        <taxon>Actinomycetes</taxon>
        <taxon>Frankiales</taxon>
        <taxon>Frankiaceae</taxon>
        <taxon>Frankia</taxon>
    </lineage>
</organism>
<reference evidence="3 4" key="2">
    <citation type="journal article" date="2016" name="Genome Announc.">
        <title>Permanent Draft Genome Sequences for Two Variants of Frankia sp. Strain CpI1, the First Frankia Strain Isolated from Root Nodules of Comptonia peregrina.</title>
        <authorList>
            <person name="Oshone R."/>
            <person name="Hurst S.G.IV."/>
            <person name="Abebe-Akele F."/>
            <person name="Simpson S."/>
            <person name="Morris K."/>
            <person name="Thomas W.K."/>
            <person name="Tisa L.S."/>
        </authorList>
    </citation>
    <scope>NUCLEOTIDE SEQUENCE [LARGE SCALE GENOMIC DNA]</scope>
    <source>
        <strain evidence="4">CpI1-S</strain>
    </source>
</reference>
<evidence type="ECO:0000256" key="1">
    <source>
        <dbReference type="SAM" id="MobiDB-lite"/>
    </source>
</evidence>
<dbReference type="InterPro" id="IPR013108">
    <property type="entry name" value="Amidohydro_3"/>
</dbReference>
<gene>
    <name evidence="3" type="ORF">FF36_00330</name>
</gene>
<dbReference type="PANTHER" id="PTHR22642">
    <property type="entry name" value="IMIDAZOLONEPROPIONASE"/>
    <property type="match status" value="1"/>
</dbReference>
<dbReference type="AlphaFoldDB" id="A0A0D8BP64"/>
<dbReference type="EMBL" id="JYFN01000002">
    <property type="protein sequence ID" value="KJE25197.1"/>
    <property type="molecule type" value="Genomic_DNA"/>
</dbReference>
<reference evidence="4" key="1">
    <citation type="submission" date="2015-02" db="EMBL/GenBank/DDBJ databases">
        <title>Draft Genome of Frankia sp. CpI1-S.</title>
        <authorList>
            <person name="Oshone R.T."/>
            <person name="Ngom M."/>
            <person name="Ghodhbane-Gtari F."/>
            <person name="Gtari M."/>
            <person name="Morris K."/>
            <person name="Thomas K."/>
            <person name="Sen A."/>
            <person name="Tisa L.S."/>
        </authorList>
    </citation>
    <scope>NUCLEOTIDE SEQUENCE [LARGE SCALE GENOMIC DNA]</scope>
    <source>
        <strain evidence="4">CpI1-S</strain>
    </source>
</reference>
<dbReference type="Gene3D" id="2.30.40.10">
    <property type="entry name" value="Urease, subunit C, domain 1"/>
    <property type="match status" value="1"/>
</dbReference>
<name>A0A0D8BP64_9ACTN</name>
<feature type="compositionally biased region" description="Basic and acidic residues" evidence="1">
    <location>
        <begin position="21"/>
        <end position="39"/>
    </location>
</feature>
<dbReference type="Gene3D" id="3.20.20.140">
    <property type="entry name" value="Metal-dependent hydrolases"/>
    <property type="match status" value="1"/>
</dbReference>
<accession>A0A0D8BP64</accession>
<dbReference type="InterPro" id="IPR032466">
    <property type="entry name" value="Metal_Hydrolase"/>
</dbReference>
<dbReference type="Proteomes" id="UP000032545">
    <property type="component" value="Unassembled WGS sequence"/>
</dbReference>
<dbReference type="InterPro" id="IPR011059">
    <property type="entry name" value="Metal-dep_hydrolase_composite"/>
</dbReference>
<dbReference type="SUPFAM" id="SSF51338">
    <property type="entry name" value="Composite domain of metallo-dependent hydrolases"/>
    <property type="match status" value="1"/>
</dbReference>
<feature type="region of interest" description="Disordered" evidence="1">
    <location>
        <begin position="1"/>
        <end position="88"/>
    </location>
</feature>
<sequence>MSAAPRAASNRCRRPGPNHRSTRDPRRPARHDLLPDAGHEGGTGLAQHPGKIGGPPRLDGHHGVDIPGDQPTRRAGRLTSVTDPHTPRRTVLYRGGHIHTPTSPTATAMLTDHATIAWIGSDDTAATLDADTVIDLDGALITPAFVDAHIHTTATGLALTGLDLTATPTRTAALDALATHARRHRHTTVFGTGWDETTWADPTPPTAGELDRATGGAPVYLARVDGHTAVISTALATAADAATHPGWHPDGLVTGTAHHAARRTADTTLTPSQRRHAWQTTRTHAAALGIAALHEMAGPDVSSADDLAGLLAHARTVTGPDIVGYWAGDLPTAVELGAAWGGDAFVDGSLGSHTAALHTPYADRPHTHGTLHLDADAIRDAVLDATDAGLQTGFHAIGDAAITTVLTGLEAAATTIGLARIAAGRHRLEHAEMTTTDHLPRLAALGIIVSAQPAFDARWGGEDGMYATRLGPTRASAMNPYAAMTRAGITLAFSSDAPVTPLDPWGAIRAAAHHHTPAARISARAAFTAASRGGWRAARADTDGHGILAPGHPATYAVWDHHGDLVVQAPDTRIAAWSTDPRGAVAGLPDLTGPTPRCRRTVLRGRILHDTPH</sequence>
<dbReference type="PATRIC" id="fig|1502723.3.peg.371"/>
<dbReference type="Gene3D" id="3.10.310.70">
    <property type="match status" value="1"/>
</dbReference>
<evidence type="ECO:0000313" key="3">
    <source>
        <dbReference type="EMBL" id="KJE25197.1"/>
    </source>
</evidence>
<dbReference type="GO" id="GO:0016810">
    <property type="term" value="F:hydrolase activity, acting on carbon-nitrogen (but not peptide) bonds"/>
    <property type="evidence" value="ECO:0007669"/>
    <property type="project" value="InterPro"/>
</dbReference>